<evidence type="ECO:0000313" key="1">
    <source>
        <dbReference type="EMBL" id="MET1255433.1"/>
    </source>
</evidence>
<sequence length="130" mass="14447">MYLFTCCANESDNGHAWQLVDIRQYATQIDSGNVAAYFGGKMRDWNGSDIAEIAIEFINAQGSVIATSERLTNQSATWTKISRLAAVPSGSREIRFNLYGTRKNGTYNDSYFDDLTLKLEQASECPTIEG</sequence>
<accession>A0ABV2BU21</accession>
<protein>
    <submittedName>
        <fullName evidence="1">Uncharacterized protein</fullName>
    </submittedName>
</protein>
<keyword evidence="2" id="KW-1185">Reference proteome</keyword>
<dbReference type="Gene3D" id="2.60.120.260">
    <property type="entry name" value="Galactose-binding domain-like"/>
    <property type="match status" value="1"/>
</dbReference>
<dbReference type="EMBL" id="JBEVCJ010000010">
    <property type="protein sequence ID" value="MET1255433.1"/>
    <property type="molecule type" value="Genomic_DNA"/>
</dbReference>
<proteinExistence type="predicted"/>
<evidence type="ECO:0000313" key="2">
    <source>
        <dbReference type="Proteomes" id="UP001548189"/>
    </source>
</evidence>
<gene>
    <name evidence="1" type="ORF">ABVT43_09875</name>
</gene>
<dbReference type="Proteomes" id="UP001548189">
    <property type="component" value="Unassembled WGS sequence"/>
</dbReference>
<reference evidence="1 2" key="1">
    <citation type="submission" date="2024-06" db="EMBL/GenBank/DDBJ databases">
        <authorList>
            <person name="Li F."/>
        </authorList>
    </citation>
    <scope>NUCLEOTIDE SEQUENCE [LARGE SCALE GENOMIC DNA]</scope>
    <source>
        <strain evidence="1 2">GXAS 311</strain>
    </source>
</reference>
<comment type="caution">
    <text evidence="1">The sequence shown here is derived from an EMBL/GenBank/DDBJ whole genome shotgun (WGS) entry which is preliminary data.</text>
</comment>
<organism evidence="1 2">
    <name type="scientific">Aliikangiella maris</name>
    <dbReference type="NCBI Taxonomy" id="3162458"/>
    <lineage>
        <taxon>Bacteria</taxon>
        <taxon>Pseudomonadati</taxon>
        <taxon>Pseudomonadota</taxon>
        <taxon>Gammaproteobacteria</taxon>
        <taxon>Oceanospirillales</taxon>
        <taxon>Pleioneaceae</taxon>
        <taxon>Aliikangiella</taxon>
    </lineage>
</organism>
<name>A0ABV2BU21_9GAMM</name>